<gene>
    <name evidence="2" type="ORF">BJ875DRAFT_410653</name>
</gene>
<dbReference type="AlphaFoldDB" id="A0A9P7Y9D3"/>
<feature type="region of interest" description="Disordered" evidence="1">
    <location>
        <begin position="1"/>
        <end position="20"/>
    </location>
</feature>
<evidence type="ECO:0000313" key="3">
    <source>
        <dbReference type="Proteomes" id="UP000824998"/>
    </source>
</evidence>
<protein>
    <submittedName>
        <fullName evidence="2">Uncharacterized protein</fullName>
    </submittedName>
</protein>
<sequence>MSVTGSSRGTPASSSSSKALVSTALVKEIDKNLKYKSINAFNGERNKLHRFLLQLRLYIKFNRERFRSETEVP</sequence>
<dbReference type="OrthoDB" id="3557828at2759"/>
<evidence type="ECO:0000313" key="2">
    <source>
        <dbReference type="EMBL" id="KAG9229539.1"/>
    </source>
</evidence>
<reference evidence="2" key="1">
    <citation type="journal article" date="2021" name="IMA Fungus">
        <title>Genomic characterization of three marine fungi, including Emericellopsis atlantica sp. nov. with signatures of a generalist lifestyle and marine biomass degradation.</title>
        <authorList>
            <person name="Hagestad O.C."/>
            <person name="Hou L."/>
            <person name="Andersen J.H."/>
            <person name="Hansen E.H."/>
            <person name="Altermark B."/>
            <person name="Li C."/>
            <person name="Kuhnert E."/>
            <person name="Cox R.J."/>
            <person name="Crous P.W."/>
            <person name="Spatafora J.W."/>
            <person name="Lail K."/>
            <person name="Amirebrahimi M."/>
            <person name="Lipzen A."/>
            <person name="Pangilinan J."/>
            <person name="Andreopoulos W."/>
            <person name="Hayes R.D."/>
            <person name="Ng V."/>
            <person name="Grigoriev I.V."/>
            <person name="Jackson S.A."/>
            <person name="Sutton T.D.S."/>
            <person name="Dobson A.D.W."/>
            <person name="Rama T."/>
        </authorList>
    </citation>
    <scope>NUCLEOTIDE SEQUENCE</scope>
    <source>
        <strain evidence="2">TRa018bII</strain>
    </source>
</reference>
<accession>A0A9P7Y9D3</accession>
<dbReference type="EMBL" id="MU251756">
    <property type="protein sequence ID" value="KAG9229539.1"/>
    <property type="molecule type" value="Genomic_DNA"/>
</dbReference>
<name>A0A9P7Y9D3_9HELO</name>
<evidence type="ECO:0000256" key="1">
    <source>
        <dbReference type="SAM" id="MobiDB-lite"/>
    </source>
</evidence>
<organism evidence="2 3">
    <name type="scientific">Amylocarpus encephaloides</name>
    <dbReference type="NCBI Taxonomy" id="45428"/>
    <lineage>
        <taxon>Eukaryota</taxon>
        <taxon>Fungi</taxon>
        <taxon>Dikarya</taxon>
        <taxon>Ascomycota</taxon>
        <taxon>Pezizomycotina</taxon>
        <taxon>Leotiomycetes</taxon>
        <taxon>Helotiales</taxon>
        <taxon>Helotiales incertae sedis</taxon>
        <taxon>Amylocarpus</taxon>
    </lineage>
</organism>
<dbReference type="Proteomes" id="UP000824998">
    <property type="component" value="Unassembled WGS sequence"/>
</dbReference>
<proteinExistence type="predicted"/>
<comment type="caution">
    <text evidence="2">The sequence shown here is derived from an EMBL/GenBank/DDBJ whole genome shotgun (WGS) entry which is preliminary data.</text>
</comment>
<keyword evidence="3" id="KW-1185">Reference proteome</keyword>